<dbReference type="EMBL" id="JTHP01000008">
    <property type="protein sequence ID" value="KJD46428.1"/>
    <property type="molecule type" value="Genomic_DNA"/>
</dbReference>
<evidence type="ECO:0000313" key="1">
    <source>
        <dbReference type="EMBL" id="KJD46428.1"/>
    </source>
</evidence>
<comment type="caution">
    <text evidence="1">The sequence shown here is derived from an EMBL/GenBank/DDBJ whole genome shotgun (WGS) entry which is preliminary data.</text>
</comment>
<dbReference type="RefSeq" id="WP_044645347.1">
    <property type="nucleotide sequence ID" value="NZ_JTHP01000008.1"/>
</dbReference>
<dbReference type="AlphaFoldDB" id="A0A0D7X5Y2"/>
<name>A0A0D7X5Y2_9BACL</name>
<organism evidence="1 2">
    <name type="scientific">Paenibacillus terrae</name>
    <dbReference type="NCBI Taxonomy" id="159743"/>
    <lineage>
        <taxon>Bacteria</taxon>
        <taxon>Bacillati</taxon>
        <taxon>Bacillota</taxon>
        <taxon>Bacilli</taxon>
        <taxon>Bacillales</taxon>
        <taxon>Paenibacillaceae</taxon>
        <taxon>Paenibacillus</taxon>
    </lineage>
</organism>
<evidence type="ECO:0000313" key="2">
    <source>
        <dbReference type="Proteomes" id="UP000032534"/>
    </source>
</evidence>
<protein>
    <submittedName>
        <fullName evidence="1">Uncharacterized protein</fullName>
    </submittedName>
</protein>
<keyword evidence="2" id="KW-1185">Reference proteome</keyword>
<proteinExistence type="predicted"/>
<reference evidence="1 2" key="1">
    <citation type="submission" date="2014-11" db="EMBL/GenBank/DDBJ databases">
        <title>Draft Genome Sequences of Paenibacillus polymyxa NRRL B-30509 and Paenibacillus terrae NRRL B-30644, Strains from a Poultry Environment that Produce Tridecaptin A and Paenicidins.</title>
        <authorList>
            <person name="van Belkum M.J."/>
            <person name="Lohans C.T."/>
            <person name="Vederas J.C."/>
        </authorList>
    </citation>
    <scope>NUCLEOTIDE SEQUENCE [LARGE SCALE GENOMIC DNA]</scope>
    <source>
        <strain evidence="1 2">NRRL B-30644</strain>
    </source>
</reference>
<accession>A0A0D7X5Y2</accession>
<dbReference type="Proteomes" id="UP000032534">
    <property type="component" value="Unassembled WGS sequence"/>
</dbReference>
<sequence>MSVTLAQPKTSKATQLRIGSMAIIQYDYRQFPDSKHDQHRCCGLLTMSCNDAQGRAEYELPEIKGSFDLVRWASVFTLLKGLSFTEAHQYIQHHADNWGHVKAELALSALSDLTTHVNLQSLSPATPIVKPRISRSYLIEHGLVYYSF</sequence>
<dbReference type="OrthoDB" id="2604994at2"/>
<dbReference type="PATRIC" id="fig|159743.3.peg.1402"/>
<gene>
    <name evidence="1" type="ORF">QD47_06445</name>
</gene>